<organism evidence="1 2">
    <name type="scientific">Paramuricea clavata</name>
    <name type="common">Red gorgonian</name>
    <name type="synonym">Violescent sea-whip</name>
    <dbReference type="NCBI Taxonomy" id="317549"/>
    <lineage>
        <taxon>Eukaryota</taxon>
        <taxon>Metazoa</taxon>
        <taxon>Cnidaria</taxon>
        <taxon>Anthozoa</taxon>
        <taxon>Octocorallia</taxon>
        <taxon>Malacalcyonacea</taxon>
        <taxon>Plexauridae</taxon>
        <taxon>Paramuricea</taxon>
    </lineage>
</organism>
<proteinExistence type="predicted"/>
<dbReference type="EMBL" id="CACRXK020001183">
    <property type="protein sequence ID" value="CAB3987503.1"/>
    <property type="molecule type" value="Genomic_DNA"/>
</dbReference>
<evidence type="ECO:0000313" key="1">
    <source>
        <dbReference type="EMBL" id="CAB3987503.1"/>
    </source>
</evidence>
<evidence type="ECO:0000313" key="2">
    <source>
        <dbReference type="Proteomes" id="UP001152795"/>
    </source>
</evidence>
<sequence>MALLDGEMKTVLDRNDTSQDEKAKLYSQILENYLHFKGKRNVENTEPIPVQLSEETKMGTKVIRTTTPDNVERQSVGDIIE</sequence>
<dbReference type="OrthoDB" id="10068277at2759"/>
<dbReference type="Proteomes" id="UP001152795">
    <property type="component" value="Unassembled WGS sequence"/>
</dbReference>
<accession>A0A6S7G9G7</accession>
<gene>
    <name evidence="1" type="ORF">PACLA_8A042907</name>
</gene>
<dbReference type="AlphaFoldDB" id="A0A6S7G9G7"/>
<reference evidence="1" key="1">
    <citation type="submission" date="2020-04" db="EMBL/GenBank/DDBJ databases">
        <authorList>
            <person name="Alioto T."/>
            <person name="Alioto T."/>
            <person name="Gomez Garrido J."/>
        </authorList>
    </citation>
    <scope>NUCLEOTIDE SEQUENCE</scope>
    <source>
        <strain evidence="1">A484AB</strain>
    </source>
</reference>
<protein>
    <submittedName>
        <fullName evidence="1">Uncharacterized protein</fullName>
    </submittedName>
</protein>
<keyword evidence="2" id="KW-1185">Reference proteome</keyword>
<name>A0A6S7G9G7_PARCT</name>
<feature type="non-terminal residue" evidence="1">
    <location>
        <position position="81"/>
    </location>
</feature>
<comment type="caution">
    <text evidence="1">The sequence shown here is derived from an EMBL/GenBank/DDBJ whole genome shotgun (WGS) entry which is preliminary data.</text>
</comment>